<dbReference type="EMBL" id="CATOUU010000745">
    <property type="protein sequence ID" value="CAI9945456.1"/>
    <property type="molecule type" value="Genomic_DNA"/>
</dbReference>
<sequence>METTQAMNQNLNLAYCLSEAKYLGEKGQSLEQQRLVLTRLLFCLNQPDFSITPKQAEELFFQVTKTFQNPSQHVHALAIMVIRKISPQVKSAFFSTRSLVQIYEKEPAMQPQAIRALGAIANQASLADVQKLVRISTLDTKNSRLAASGAIAAKQQNIQIDQQLVDKFSGAAAYCICDALQVDKIIQQVAKSGNVYASICLLQKLQTLALDDRKKLQIYLQFVPSSLTDCLYEKLASYLSAIQAIAQLQYSTIKPQINVLFQAFTFIFAKAEEDHEKIAILRQILKIYSSAINNQATKTDMTPLNNLLQNQLQSSNQTIQTLATIHLITSTKDPQTIVKLSALLPSLSGELKQSALDLIFNLTRQPEIYSYLVPILQQFLKSLDTDIRRTGFQSISEIVKLTDDLTLKSKLTYELIENFDDVSDANMTKQICDQLAQLECQTEAEAKQLSVSLWQRALLDNVQVRLASIQALSRLSKQFSCLQPILQQVVAIQSDGFVSEIIRERDNTVIENFNLDDIINNSAALINQEITTLQFKKPKPVQNASTVVVEKQHDSDLIKLNKNFKNFKKVFTNSNFQQISKQNDDVNVEVCKVFYFQESAVEVMFVFKVSCDAGQLEEWTIQIGKENYPGSDSQITVIKQYKTVEEATLKKLSLSYILEGEEDEIQLDNIETGTYDLVSNELVADYAAVFATYPENEHKYTLAEMQSLDDVIDALPNNTGLRLEELVIEGKRASFWLVGTVLSVGEAIVKVEAKALKNGGVGVKLDFRGKAAELIQSFFE</sequence>
<dbReference type="Proteomes" id="UP001642409">
    <property type="component" value="Unassembled WGS sequence"/>
</dbReference>
<organism evidence="1">
    <name type="scientific">Hexamita inflata</name>
    <dbReference type="NCBI Taxonomy" id="28002"/>
    <lineage>
        <taxon>Eukaryota</taxon>
        <taxon>Metamonada</taxon>
        <taxon>Diplomonadida</taxon>
        <taxon>Hexamitidae</taxon>
        <taxon>Hexamitinae</taxon>
        <taxon>Hexamita</taxon>
    </lineage>
</organism>
<dbReference type="AlphaFoldDB" id="A0AA86PV90"/>
<dbReference type="PANTHER" id="PTHR10261">
    <property type="entry name" value="COATOMER SUBUNIT GAMMA"/>
    <property type="match status" value="1"/>
</dbReference>
<reference evidence="1" key="1">
    <citation type="submission" date="2023-06" db="EMBL/GenBank/DDBJ databases">
        <authorList>
            <person name="Kurt Z."/>
        </authorList>
    </citation>
    <scope>NUCLEOTIDE SEQUENCE</scope>
</reference>
<dbReference type="GO" id="GO:0030126">
    <property type="term" value="C:COPI vesicle coat"/>
    <property type="evidence" value="ECO:0007669"/>
    <property type="project" value="TreeGrafter"/>
</dbReference>
<gene>
    <name evidence="1" type="ORF">HINF_LOCUS33101</name>
    <name evidence="2" type="ORF">HINF_LOCUS55950</name>
</gene>
<protein>
    <submittedName>
        <fullName evidence="1">Coatomer gamma subunit</fullName>
    </submittedName>
    <submittedName>
        <fullName evidence="2">Coatomer_gamma subunit</fullName>
    </submittedName>
</protein>
<dbReference type="GO" id="GO:0000139">
    <property type="term" value="C:Golgi membrane"/>
    <property type="evidence" value="ECO:0007669"/>
    <property type="project" value="TreeGrafter"/>
</dbReference>
<name>A0AA86PV90_9EUKA</name>
<comment type="caution">
    <text evidence="1">The sequence shown here is derived from an EMBL/GenBank/DDBJ whole genome shotgun (WGS) entry which is preliminary data.</text>
</comment>
<reference evidence="2 3" key="2">
    <citation type="submission" date="2024-07" db="EMBL/GenBank/DDBJ databases">
        <authorList>
            <person name="Akdeniz Z."/>
        </authorList>
    </citation>
    <scope>NUCLEOTIDE SEQUENCE [LARGE SCALE GENOMIC DNA]</scope>
</reference>
<dbReference type="EMBL" id="CAXDID020000299">
    <property type="protein sequence ID" value="CAL6073119.1"/>
    <property type="molecule type" value="Genomic_DNA"/>
</dbReference>
<dbReference type="SUPFAM" id="SSF48371">
    <property type="entry name" value="ARM repeat"/>
    <property type="match status" value="1"/>
</dbReference>
<dbReference type="GO" id="GO:0005793">
    <property type="term" value="C:endoplasmic reticulum-Golgi intermediate compartment"/>
    <property type="evidence" value="ECO:0007669"/>
    <property type="project" value="TreeGrafter"/>
</dbReference>
<dbReference type="PANTHER" id="PTHR10261:SF0">
    <property type="entry name" value="COATOMER SUBUNIT GAMMA-2"/>
    <property type="match status" value="1"/>
</dbReference>
<evidence type="ECO:0000313" key="2">
    <source>
        <dbReference type="EMBL" id="CAL6073119.1"/>
    </source>
</evidence>
<dbReference type="Gene3D" id="1.25.10.10">
    <property type="entry name" value="Leucine-rich Repeat Variant"/>
    <property type="match status" value="1"/>
</dbReference>
<dbReference type="InterPro" id="IPR017106">
    <property type="entry name" value="Coatomer_gsu"/>
</dbReference>
<dbReference type="GO" id="GO:0005783">
    <property type="term" value="C:endoplasmic reticulum"/>
    <property type="evidence" value="ECO:0007669"/>
    <property type="project" value="TreeGrafter"/>
</dbReference>
<dbReference type="InterPro" id="IPR016024">
    <property type="entry name" value="ARM-type_fold"/>
</dbReference>
<accession>A0AA86PV90</accession>
<dbReference type="GO" id="GO:0009306">
    <property type="term" value="P:protein secretion"/>
    <property type="evidence" value="ECO:0007669"/>
    <property type="project" value="TreeGrafter"/>
</dbReference>
<evidence type="ECO:0000313" key="3">
    <source>
        <dbReference type="Proteomes" id="UP001642409"/>
    </source>
</evidence>
<proteinExistence type="predicted"/>
<evidence type="ECO:0000313" key="1">
    <source>
        <dbReference type="EMBL" id="CAI9945456.1"/>
    </source>
</evidence>
<dbReference type="GO" id="GO:0006888">
    <property type="term" value="P:endoplasmic reticulum to Golgi vesicle-mediated transport"/>
    <property type="evidence" value="ECO:0007669"/>
    <property type="project" value="TreeGrafter"/>
</dbReference>
<keyword evidence="3" id="KW-1185">Reference proteome</keyword>
<dbReference type="InterPro" id="IPR011989">
    <property type="entry name" value="ARM-like"/>
</dbReference>
<dbReference type="GO" id="GO:0006891">
    <property type="term" value="P:intra-Golgi vesicle-mediated transport"/>
    <property type="evidence" value="ECO:0007669"/>
    <property type="project" value="TreeGrafter"/>
</dbReference>